<comment type="caution">
    <text evidence="8">The sequence shown here is derived from an EMBL/GenBank/DDBJ whole genome shotgun (WGS) entry which is preliminary data.</text>
</comment>
<dbReference type="GO" id="GO:0005874">
    <property type="term" value="C:microtubule"/>
    <property type="evidence" value="ECO:0007669"/>
    <property type="project" value="UniProtKB-KW"/>
</dbReference>
<feature type="compositionally biased region" description="Polar residues" evidence="6">
    <location>
        <begin position="292"/>
        <end position="306"/>
    </location>
</feature>
<sequence>MSKNFFKNLPPKEKKEAEIKQLRRNLNFKATPMPSFYLEPGCRSEKNKDGQTWKEVGARAAVRSRWRMDRKREILDVLRAKTELASKTKSQSRPSTAVGTRATSATENTVRCLRAEVYNRCSTNERLNTADSPQVLEVTIHPSTELSESSMPSASISKTSKQTQPNRTVALKSEQEKRHVANSPRPKTSDFIRRNKDFKAEDKTKEVTCSSLGNSLWQKCTMTSGEGSPRASREVTINALLAAIMRVKHDLSGRMERMEERMDGMEGSFSRRMDTLEVGLDSKHSSLKHYHASTSGHATTSDTFPQLLNPPSPTHEPIHQVPTYPKNQSQVHQ</sequence>
<evidence type="ECO:0000256" key="2">
    <source>
        <dbReference type="ARBA" id="ARBA00005885"/>
    </source>
</evidence>
<accession>A0A2G2XUA2</accession>
<organism evidence="8 9">
    <name type="scientific">Capsicum annuum</name>
    <name type="common">Capsicum pepper</name>
    <dbReference type="NCBI Taxonomy" id="4072"/>
    <lineage>
        <taxon>Eukaryota</taxon>
        <taxon>Viridiplantae</taxon>
        <taxon>Streptophyta</taxon>
        <taxon>Embryophyta</taxon>
        <taxon>Tracheophyta</taxon>
        <taxon>Spermatophyta</taxon>
        <taxon>Magnoliopsida</taxon>
        <taxon>eudicotyledons</taxon>
        <taxon>Gunneridae</taxon>
        <taxon>Pentapetalae</taxon>
        <taxon>asterids</taxon>
        <taxon>lamiids</taxon>
        <taxon>Solanales</taxon>
        <taxon>Solanaceae</taxon>
        <taxon>Solanoideae</taxon>
        <taxon>Capsiceae</taxon>
        <taxon>Capsicum</taxon>
    </lineage>
</organism>
<dbReference type="PANTHER" id="PTHR47067">
    <property type="entry name" value="TPX2 (TARGETING PROTEIN FOR XKLP2) PROTEIN FAMILY-RELATED"/>
    <property type="match status" value="1"/>
</dbReference>
<comment type="similarity">
    <text evidence="2">Belongs to the TPX2 family.</text>
</comment>
<evidence type="ECO:0000256" key="3">
    <source>
        <dbReference type="ARBA" id="ARBA00022490"/>
    </source>
</evidence>
<feature type="region of interest" description="Disordered" evidence="6">
    <location>
        <begin position="287"/>
        <end position="333"/>
    </location>
</feature>
<dbReference type="PANTHER" id="PTHR47067:SF6">
    <property type="entry name" value="PROTEIN WVD2-LIKE 7"/>
    <property type="match status" value="1"/>
</dbReference>
<dbReference type="InterPro" id="IPR044216">
    <property type="entry name" value="WDL7"/>
</dbReference>
<reference evidence="8 9" key="1">
    <citation type="journal article" date="2014" name="Nat. Genet.">
        <title>Genome sequence of the hot pepper provides insights into the evolution of pungency in Capsicum species.</title>
        <authorList>
            <person name="Kim S."/>
            <person name="Park M."/>
            <person name="Yeom S.I."/>
            <person name="Kim Y.M."/>
            <person name="Lee J.M."/>
            <person name="Lee H.A."/>
            <person name="Seo E."/>
            <person name="Choi J."/>
            <person name="Cheong K."/>
            <person name="Kim K.T."/>
            <person name="Jung K."/>
            <person name="Lee G.W."/>
            <person name="Oh S.K."/>
            <person name="Bae C."/>
            <person name="Kim S.B."/>
            <person name="Lee H.Y."/>
            <person name="Kim S.Y."/>
            <person name="Kim M.S."/>
            <person name="Kang B.C."/>
            <person name="Jo Y.D."/>
            <person name="Yang H.B."/>
            <person name="Jeong H.J."/>
            <person name="Kang W.H."/>
            <person name="Kwon J.K."/>
            <person name="Shin C."/>
            <person name="Lim J.Y."/>
            <person name="Park J.H."/>
            <person name="Huh J.H."/>
            <person name="Kim J.S."/>
            <person name="Kim B.D."/>
            <person name="Cohen O."/>
            <person name="Paran I."/>
            <person name="Suh M.C."/>
            <person name="Lee S.B."/>
            <person name="Kim Y.K."/>
            <person name="Shin Y."/>
            <person name="Noh S.J."/>
            <person name="Park J."/>
            <person name="Seo Y.S."/>
            <person name="Kwon S.Y."/>
            <person name="Kim H.A."/>
            <person name="Park J.M."/>
            <person name="Kim H.J."/>
            <person name="Choi S.B."/>
            <person name="Bosland P.W."/>
            <person name="Reeves G."/>
            <person name="Jo S.H."/>
            <person name="Lee B.W."/>
            <person name="Cho H.T."/>
            <person name="Choi H.S."/>
            <person name="Lee M.S."/>
            <person name="Yu Y."/>
            <person name="Do Choi Y."/>
            <person name="Park B.S."/>
            <person name="van Deynze A."/>
            <person name="Ashrafi H."/>
            <person name="Hill T."/>
            <person name="Kim W.T."/>
            <person name="Pai H.S."/>
            <person name="Ahn H.K."/>
            <person name="Yeam I."/>
            <person name="Giovannoni J.J."/>
            <person name="Rose J.K."/>
            <person name="Sorensen I."/>
            <person name="Lee S.J."/>
            <person name="Kim R.W."/>
            <person name="Choi I.Y."/>
            <person name="Choi B.S."/>
            <person name="Lim J.S."/>
            <person name="Lee Y.H."/>
            <person name="Choi D."/>
        </authorList>
    </citation>
    <scope>NUCLEOTIDE SEQUENCE [LARGE SCALE GENOMIC DNA]</scope>
    <source>
        <strain evidence="9">cv. CM334</strain>
    </source>
</reference>
<protein>
    <recommendedName>
        <fullName evidence="7">TPX2 C-terminal domain-containing protein</fullName>
    </recommendedName>
</protein>
<gene>
    <name evidence="8" type="ORF">T459_35061</name>
</gene>
<name>A0A2G2XUA2_CAPAN</name>
<evidence type="ECO:0000313" key="9">
    <source>
        <dbReference type="Proteomes" id="UP000222542"/>
    </source>
</evidence>
<evidence type="ECO:0000256" key="4">
    <source>
        <dbReference type="ARBA" id="ARBA00022701"/>
    </source>
</evidence>
<dbReference type="Proteomes" id="UP000222542">
    <property type="component" value="Unassembled WGS sequence"/>
</dbReference>
<proteinExistence type="inferred from homology"/>
<evidence type="ECO:0000256" key="1">
    <source>
        <dbReference type="ARBA" id="ARBA00004245"/>
    </source>
</evidence>
<evidence type="ECO:0000313" key="8">
    <source>
        <dbReference type="EMBL" id="PHT61088.1"/>
    </source>
</evidence>
<feature type="domain" description="TPX2 C-terminal" evidence="7">
    <location>
        <begin position="12"/>
        <end position="40"/>
    </location>
</feature>
<dbReference type="Pfam" id="PF06886">
    <property type="entry name" value="TPX2"/>
    <property type="match status" value="1"/>
</dbReference>
<comment type="subcellular location">
    <subcellularLocation>
        <location evidence="1">Cytoplasm</location>
        <location evidence="1">Cytoskeleton</location>
    </subcellularLocation>
</comment>
<evidence type="ECO:0000256" key="5">
    <source>
        <dbReference type="ARBA" id="ARBA00023212"/>
    </source>
</evidence>
<evidence type="ECO:0000259" key="7">
    <source>
        <dbReference type="Pfam" id="PF06886"/>
    </source>
</evidence>
<dbReference type="EMBL" id="AYRZ02000266">
    <property type="protein sequence ID" value="PHT61088.1"/>
    <property type="molecule type" value="Genomic_DNA"/>
</dbReference>
<keyword evidence="3" id="KW-0963">Cytoplasm</keyword>
<feature type="compositionally biased region" description="Polar residues" evidence="6">
    <location>
        <begin position="143"/>
        <end position="167"/>
    </location>
</feature>
<feature type="region of interest" description="Disordered" evidence="6">
    <location>
        <begin position="143"/>
        <end position="190"/>
    </location>
</feature>
<dbReference type="AlphaFoldDB" id="A0A2G2XUA2"/>
<reference evidence="8 9" key="2">
    <citation type="journal article" date="2017" name="Genome Biol.">
        <title>New reference genome sequences of hot pepper reveal the massive evolution of plant disease-resistance genes by retroduplication.</title>
        <authorList>
            <person name="Kim S."/>
            <person name="Park J."/>
            <person name="Yeom S.I."/>
            <person name="Kim Y.M."/>
            <person name="Seo E."/>
            <person name="Kim K.T."/>
            <person name="Kim M.S."/>
            <person name="Lee J.M."/>
            <person name="Cheong K."/>
            <person name="Shin H.S."/>
            <person name="Kim S.B."/>
            <person name="Han K."/>
            <person name="Lee J."/>
            <person name="Park M."/>
            <person name="Lee H.A."/>
            <person name="Lee H.Y."/>
            <person name="Lee Y."/>
            <person name="Oh S."/>
            <person name="Lee J.H."/>
            <person name="Choi E."/>
            <person name="Choi E."/>
            <person name="Lee S.E."/>
            <person name="Jeon J."/>
            <person name="Kim H."/>
            <person name="Choi G."/>
            <person name="Song H."/>
            <person name="Lee J."/>
            <person name="Lee S.C."/>
            <person name="Kwon J.K."/>
            <person name="Lee H.Y."/>
            <person name="Koo N."/>
            <person name="Hong Y."/>
            <person name="Kim R.W."/>
            <person name="Kang W.H."/>
            <person name="Huh J.H."/>
            <person name="Kang B.C."/>
            <person name="Yang T.J."/>
            <person name="Lee Y.H."/>
            <person name="Bennetzen J.L."/>
            <person name="Choi D."/>
        </authorList>
    </citation>
    <scope>NUCLEOTIDE SEQUENCE [LARGE SCALE GENOMIC DNA]</scope>
    <source>
        <strain evidence="9">cv. CM334</strain>
    </source>
</reference>
<keyword evidence="9" id="KW-1185">Reference proteome</keyword>
<dbReference type="Gramene" id="PHT61088">
    <property type="protein sequence ID" value="PHT61088"/>
    <property type="gene ID" value="T459_35061"/>
</dbReference>
<feature type="region of interest" description="Disordered" evidence="6">
    <location>
        <begin position="84"/>
        <end position="105"/>
    </location>
</feature>
<dbReference type="InterPro" id="IPR027329">
    <property type="entry name" value="TPX2_C"/>
</dbReference>
<keyword evidence="5" id="KW-0206">Cytoskeleton</keyword>
<feature type="compositionally biased region" description="Polar residues" evidence="6">
    <location>
        <begin position="87"/>
        <end position="105"/>
    </location>
</feature>
<evidence type="ECO:0000256" key="6">
    <source>
        <dbReference type="SAM" id="MobiDB-lite"/>
    </source>
</evidence>
<keyword evidence="4" id="KW-0493">Microtubule</keyword>